<comment type="similarity">
    <text evidence="1">Belongs to the membrane fusion protein (MFP) (TC 8.A.1) family.</text>
</comment>
<evidence type="ECO:0000256" key="1">
    <source>
        <dbReference type="ARBA" id="ARBA00009477"/>
    </source>
</evidence>
<dbReference type="PROSITE" id="PS51257">
    <property type="entry name" value="PROKAR_LIPOPROTEIN"/>
    <property type="match status" value="1"/>
</dbReference>
<evidence type="ECO:0000313" key="4">
    <source>
        <dbReference type="EMBL" id="WHF52882.1"/>
    </source>
</evidence>
<dbReference type="Gene3D" id="2.40.30.170">
    <property type="match status" value="1"/>
</dbReference>
<keyword evidence="5" id="KW-1185">Reference proteome</keyword>
<dbReference type="Gene3D" id="2.40.420.20">
    <property type="match status" value="1"/>
</dbReference>
<dbReference type="RefSeq" id="WP_282906140.1">
    <property type="nucleotide sequence ID" value="NZ_CP124855.1"/>
</dbReference>
<proteinExistence type="inferred from homology"/>
<dbReference type="PANTHER" id="PTHR30158:SF23">
    <property type="entry name" value="MULTIDRUG RESISTANCE PROTEIN MEXA"/>
    <property type="match status" value="1"/>
</dbReference>
<dbReference type="SUPFAM" id="SSF111369">
    <property type="entry name" value="HlyD-like secretion proteins"/>
    <property type="match status" value="1"/>
</dbReference>
<dbReference type="InterPro" id="IPR058625">
    <property type="entry name" value="MdtA-like_BSH"/>
</dbReference>
<evidence type="ECO:0000259" key="2">
    <source>
        <dbReference type="Pfam" id="PF25917"/>
    </source>
</evidence>
<name>A0ABY8RI77_9FLAO</name>
<evidence type="ECO:0000313" key="5">
    <source>
        <dbReference type="Proteomes" id="UP001241656"/>
    </source>
</evidence>
<sequence length="386" mass="41560">MKKLTFLLLLSVLLSCNKNKQNPGKSGTAPIAAYKVAPVYYGDAVITYSFPATIKGEQDVVIIPKVDGFIEKMYVDEGADVKKGQLLFQLRNPQYEEAVRSANAAVKIAVANVKSAQMQVNQVKPLVDRNIVSKYALEANQYALESSQASLASAKANLTNAQVNLGYLTIRSPADGTVGVIPYKTGSLVSSSAGNSLTTVYNTSNVYVYFSVNEKLLLGFTHHFKGNTQQNKFSNLEEVSLQLADGTVYPVKGKVTASSGAVSTETGSANFRATFPNPNRLIQSGSSANILIPIPVESTILVPQEASFDLQGKKFVYQVINKDSLISTSIEVSENTIGNLFIVNKGLNKNAIIVLEGIGGLKPGMRIKPVPVKKDSVYQAVLKEVK</sequence>
<reference evidence="4 5" key="1">
    <citation type="submission" date="2023-05" db="EMBL/GenBank/DDBJ databases">
        <title>Genomic insight into Chryseobacterium sp. wdc7 isolated forest soil (Gotjawal).</title>
        <authorList>
            <person name="Park S.-J."/>
        </authorList>
    </citation>
    <scope>NUCLEOTIDE SEQUENCE [LARGE SCALE GENOMIC DNA]</scope>
    <source>
        <strain evidence="5">wdc7</strain>
    </source>
</reference>
<feature type="domain" description="Multidrug resistance protein MdtA-like beta-barrel" evidence="3">
    <location>
        <begin position="228"/>
        <end position="292"/>
    </location>
</feature>
<evidence type="ECO:0000259" key="3">
    <source>
        <dbReference type="Pfam" id="PF25944"/>
    </source>
</evidence>
<organism evidence="4 5">
    <name type="scientific">Chryseobacterium gotjawalense</name>
    <dbReference type="NCBI Taxonomy" id="3042315"/>
    <lineage>
        <taxon>Bacteria</taxon>
        <taxon>Pseudomonadati</taxon>
        <taxon>Bacteroidota</taxon>
        <taxon>Flavobacteriia</taxon>
        <taxon>Flavobacteriales</taxon>
        <taxon>Weeksellaceae</taxon>
        <taxon>Chryseobacterium group</taxon>
        <taxon>Chryseobacterium</taxon>
    </lineage>
</organism>
<dbReference type="InterPro" id="IPR058626">
    <property type="entry name" value="MdtA-like_b-barrel"/>
</dbReference>
<feature type="domain" description="Multidrug resistance protein MdtA-like barrel-sandwich hybrid" evidence="2">
    <location>
        <begin position="60"/>
        <end position="199"/>
    </location>
</feature>
<dbReference type="Gene3D" id="2.40.50.100">
    <property type="match status" value="1"/>
</dbReference>
<dbReference type="PANTHER" id="PTHR30158">
    <property type="entry name" value="ACRA/E-RELATED COMPONENT OF DRUG EFFLUX TRANSPORTER"/>
    <property type="match status" value="1"/>
</dbReference>
<dbReference type="Pfam" id="PF25917">
    <property type="entry name" value="BSH_RND"/>
    <property type="match status" value="1"/>
</dbReference>
<dbReference type="Proteomes" id="UP001241656">
    <property type="component" value="Chromosome"/>
</dbReference>
<gene>
    <name evidence="4" type="ORF">QGN23_06270</name>
</gene>
<dbReference type="Pfam" id="PF25944">
    <property type="entry name" value="Beta-barrel_RND"/>
    <property type="match status" value="1"/>
</dbReference>
<dbReference type="NCBIfam" id="TIGR01730">
    <property type="entry name" value="RND_mfp"/>
    <property type="match status" value="1"/>
</dbReference>
<dbReference type="EMBL" id="CP124855">
    <property type="protein sequence ID" value="WHF52882.1"/>
    <property type="molecule type" value="Genomic_DNA"/>
</dbReference>
<protein>
    <submittedName>
        <fullName evidence="4">Efflux RND transporter periplasmic adaptor subunit</fullName>
    </submittedName>
</protein>
<accession>A0ABY8RI77</accession>
<dbReference type="InterPro" id="IPR006143">
    <property type="entry name" value="RND_pump_MFP"/>
</dbReference>
<dbReference type="Gene3D" id="1.10.287.470">
    <property type="entry name" value="Helix hairpin bin"/>
    <property type="match status" value="1"/>
</dbReference>